<sequence length="665" mass="76148">MDPLSITASSIAILHSIGSILHICYNTRAILKGKPWCLTKVQDEVTEFRGVLESIFQLTLDAQTSESDFKRNNALSLLAQTQSGRGPLILCLEDLQALEEILLKKYTSQPRTRMHAAIRAITWDLSENEIKPILDRLSRSKSALNLVLSADEAALLVELHKWSSTMTNDILHLKYSVKDLTTELLIQKNNQSTQQILQWLSPLDSWDSYASVIKRCHDGTGKWFLQSAYFNHWRDGSHPNIWLSGFTGSGKTVLLSNVIRELTLWAQEVTTAPIVAYFYFDFRNPEAQELRTLLGNIIRQILVQTGEIPDLVQDTFQTCMAAGSYRKPELPFLLETLKLLTYRSRVLVVIDALDEAEDRTELLLFFQDTCRNLNEVSFMVASRESDDIRQSLGDFWHVRIEDKIADVDDDITKYINYRLRIDSNLQWLNPQIKDEIARSLQSQSSGMFRWVHCQLENLGKLRTVKAIRESLTQLPQNLHETYDDILGRVCRADQESARRILLWVSSAVRPLSLDELHTAIAVDLDIDYFNEESLLRSPQDIHTLVAGLLSVTNQGHVTLAHMSIKSYLLSTEIQQSKNASCYAMSQEASSRILLRVCMRYISYCHFRNGPCQSSEEYIDRLRKFPFLKHAATFWPYYYKASAPNSVLEAAVLDFFLQGNRKTFMS</sequence>
<comment type="caution">
    <text evidence="1">The sequence shown here is derived from an EMBL/GenBank/DDBJ whole genome shotgun (WGS) entry which is preliminary data.</text>
</comment>
<keyword evidence="2" id="KW-1185">Reference proteome</keyword>
<evidence type="ECO:0000313" key="1">
    <source>
        <dbReference type="EMBL" id="KAJ8128595.1"/>
    </source>
</evidence>
<dbReference type="EMBL" id="JAPUUL010001018">
    <property type="protein sequence ID" value="KAJ8128595.1"/>
    <property type="molecule type" value="Genomic_DNA"/>
</dbReference>
<reference evidence="1" key="1">
    <citation type="submission" date="2022-12" db="EMBL/GenBank/DDBJ databases">
        <title>Genome Sequence of Lasiodiplodia mahajangana.</title>
        <authorList>
            <person name="Buettner E."/>
        </authorList>
    </citation>
    <scope>NUCLEOTIDE SEQUENCE</scope>
    <source>
        <strain evidence="1">VT137</strain>
    </source>
</reference>
<name>A0ACC2JM89_9PEZI</name>
<organism evidence="1 2">
    <name type="scientific">Lasiodiplodia mahajangana</name>
    <dbReference type="NCBI Taxonomy" id="1108764"/>
    <lineage>
        <taxon>Eukaryota</taxon>
        <taxon>Fungi</taxon>
        <taxon>Dikarya</taxon>
        <taxon>Ascomycota</taxon>
        <taxon>Pezizomycotina</taxon>
        <taxon>Dothideomycetes</taxon>
        <taxon>Dothideomycetes incertae sedis</taxon>
        <taxon>Botryosphaeriales</taxon>
        <taxon>Botryosphaeriaceae</taxon>
        <taxon>Lasiodiplodia</taxon>
    </lineage>
</organism>
<gene>
    <name evidence="1" type="ORF">O1611_g5039</name>
</gene>
<dbReference type="Proteomes" id="UP001153332">
    <property type="component" value="Unassembled WGS sequence"/>
</dbReference>
<accession>A0ACC2JM89</accession>
<proteinExistence type="predicted"/>
<evidence type="ECO:0000313" key="2">
    <source>
        <dbReference type="Proteomes" id="UP001153332"/>
    </source>
</evidence>
<protein>
    <submittedName>
        <fullName evidence="1">Uncharacterized protein</fullName>
    </submittedName>
</protein>